<protein>
    <submittedName>
        <fullName evidence="4">TetR/AcrR family transcriptional regulator</fullName>
    </submittedName>
</protein>
<keyword evidence="1 2" id="KW-0238">DNA-binding</keyword>
<comment type="caution">
    <text evidence="4">The sequence shown here is derived from an EMBL/GenBank/DDBJ whole genome shotgun (WGS) entry which is preliminary data.</text>
</comment>
<dbReference type="SUPFAM" id="SSF48498">
    <property type="entry name" value="Tetracyclin repressor-like, C-terminal domain"/>
    <property type="match status" value="1"/>
</dbReference>
<dbReference type="InterPro" id="IPR001647">
    <property type="entry name" value="HTH_TetR"/>
</dbReference>
<reference evidence="4 5" key="1">
    <citation type="submission" date="2019-05" db="EMBL/GenBank/DDBJ databases">
        <title>Draft genome sequence of Actinomadura geliboluensis A8036.</title>
        <authorList>
            <person name="Saricaoglu S."/>
            <person name="Isik K."/>
        </authorList>
    </citation>
    <scope>NUCLEOTIDE SEQUENCE [LARGE SCALE GENOMIC DNA]</scope>
    <source>
        <strain evidence="4 5">A8036</strain>
    </source>
</reference>
<keyword evidence="5" id="KW-1185">Reference proteome</keyword>
<evidence type="ECO:0000256" key="1">
    <source>
        <dbReference type="ARBA" id="ARBA00023125"/>
    </source>
</evidence>
<dbReference type="Gene3D" id="1.10.357.10">
    <property type="entry name" value="Tetracycline Repressor, domain 2"/>
    <property type="match status" value="1"/>
</dbReference>
<dbReference type="Proteomes" id="UP000305238">
    <property type="component" value="Unassembled WGS sequence"/>
</dbReference>
<sequence>MASTADSTHARIVAAARDEFARYGIAGARVDRIAKAARTSKERIYAYFRSKEKLYEHVAAAELAAAADAVHLDPADLPDYAGQLFDYFTAHPDRYRFIAWGRLELAPASASASASAPVDSPYRDAVLGKIATIRRAQEAGDLDASWDPVDVMAVVSQLAHTWLDQATLAAVADQAATDPALAARRAAVIRAVSAIFPPKPRS</sequence>
<dbReference type="PROSITE" id="PS50977">
    <property type="entry name" value="HTH_TETR_2"/>
    <property type="match status" value="1"/>
</dbReference>
<dbReference type="InterPro" id="IPR036271">
    <property type="entry name" value="Tet_transcr_reg_TetR-rel_C_sf"/>
</dbReference>
<dbReference type="InterPro" id="IPR050109">
    <property type="entry name" value="HTH-type_TetR-like_transc_reg"/>
</dbReference>
<dbReference type="AlphaFoldDB" id="A0A5S4GIG6"/>
<dbReference type="InterPro" id="IPR009057">
    <property type="entry name" value="Homeodomain-like_sf"/>
</dbReference>
<feature type="domain" description="HTH tetR-type" evidence="3">
    <location>
        <begin position="6"/>
        <end position="66"/>
    </location>
</feature>
<evidence type="ECO:0000259" key="3">
    <source>
        <dbReference type="PROSITE" id="PS50977"/>
    </source>
</evidence>
<dbReference type="PANTHER" id="PTHR30328:SF54">
    <property type="entry name" value="HTH-TYPE TRANSCRIPTIONAL REPRESSOR SCO4008"/>
    <property type="match status" value="1"/>
</dbReference>
<dbReference type="Pfam" id="PF00440">
    <property type="entry name" value="TetR_N"/>
    <property type="match status" value="1"/>
</dbReference>
<dbReference type="PANTHER" id="PTHR30328">
    <property type="entry name" value="TRANSCRIPTIONAL REPRESSOR"/>
    <property type="match status" value="1"/>
</dbReference>
<feature type="DNA-binding region" description="H-T-H motif" evidence="2">
    <location>
        <begin position="29"/>
        <end position="48"/>
    </location>
</feature>
<dbReference type="InterPro" id="IPR041467">
    <property type="entry name" value="Sco4008_C"/>
</dbReference>
<name>A0A5S4GIG6_9ACTN</name>
<dbReference type="EMBL" id="VCKZ01000260">
    <property type="protein sequence ID" value="TMR32639.1"/>
    <property type="molecule type" value="Genomic_DNA"/>
</dbReference>
<organism evidence="4 5">
    <name type="scientific">Actinomadura geliboluensis</name>
    <dbReference type="NCBI Taxonomy" id="882440"/>
    <lineage>
        <taxon>Bacteria</taxon>
        <taxon>Bacillati</taxon>
        <taxon>Actinomycetota</taxon>
        <taxon>Actinomycetes</taxon>
        <taxon>Streptosporangiales</taxon>
        <taxon>Thermomonosporaceae</taxon>
        <taxon>Actinomadura</taxon>
    </lineage>
</organism>
<proteinExistence type="predicted"/>
<evidence type="ECO:0000313" key="4">
    <source>
        <dbReference type="EMBL" id="TMR32639.1"/>
    </source>
</evidence>
<dbReference type="SUPFAM" id="SSF46689">
    <property type="entry name" value="Homeodomain-like"/>
    <property type="match status" value="1"/>
</dbReference>
<dbReference type="OrthoDB" id="4726108at2"/>
<dbReference type="PRINTS" id="PR00455">
    <property type="entry name" value="HTHTETR"/>
</dbReference>
<dbReference type="GO" id="GO:0003677">
    <property type="term" value="F:DNA binding"/>
    <property type="evidence" value="ECO:0007669"/>
    <property type="project" value="UniProtKB-UniRule"/>
</dbReference>
<dbReference type="RefSeq" id="WP_138639705.1">
    <property type="nucleotide sequence ID" value="NZ_VCKZ01000260.1"/>
</dbReference>
<accession>A0A5S4GIG6</accession>
<evidence type="ECO:0000313" key="5">
    <source>
        <dbReference type="Proteomes" id="UP000305238"/>
    </source>
</evidence>
<dbReference type="Pfam" id="PF17926">
    <property type="entry name" value="TetR_C_21"/>
    <property type="match status" value="1"/>
</dbReference>
<dbReference type="GO" id="GO:0006355">
    <property type="term" value="P:regulation of DNA-templated transcription"/>
    <property type="evidence" value="ECO:0007669"/>
    <property type="project" value="UniProtKB-ARBA"/>
</dbReference>
<evidence type="ECO:0000256" key="2">
    <source>
        <dbReference type="PROSITE-ProRule" id="PRU00335"/>
    </source>
</evidence>
<gene>
    <name evidence="4" type="ORF">ETD96_29185</name>
</gene>